<comment type="caution">
    <text evidence="1">The sequence shown here is derived from an EMBL/GenBank/DDBJ whole genome shotgun (WGS) entry which is preliminary data.</text>
</comment>
<evidence type="ECO:0000313" key="1">
    <source>
        <dbReference type="EMBL" id="MFC5603408.1"/>
    </source>
</evidence>
<accession>A0ABW0TYF3</accession>
<gene>
    <name evidence="1" type="ORF">ACFPTP_09235</name>
</gene>
<sequence length="200" mass="23039">MKKHLQNIIIALVAVLTLGVISPNHEIWTNLQPKNDARTADIPTSSKHDLRLGLEDSIFERESFEQHLSVEEVLFQPAKELAYLKFGSKIGPVIQSEFDKNIFPKIEEVIQNAVVSTGGLENRMLSITEYPSGDYAEKMFHVSDKNENKDLIRFHVRTEKRPLDGYFYNFHYHTAEDGFNVHHSLGDIYWSKNTPPKWLS</sequence>
<protein>
    <submittedName>
        <fullName evidence="1">YpjP family protein</fullName>
    </submittedName>
</protein>
<dbReference type="EMBL" id="JBHSNP010000011">
    <property type="protein sequence ID" value="MFC5603408.1"/>
    <property type="molecule type" value="Genomic_DNA"/>
</dbReference>
<dbReference type="Pfam" id="PF14005">
    <property type="entry name" value="YpjP"/>
    <property type="match status" value="1"/>
</dbReference>
<dbReference type="RefSeq" id="WP_381443823.1">
    <property type="nucleotide sequence ID" value="NZ_JBHSNP010000011.1"/>
</dbReference>
<evidence type="ECO:0000313" key="2">
    <source>
        <dbReference type="Proteomes" id="UP001596071"/>
    </source>
</evidence>
<organism evidence="1 2">
    <name type="scientific">Sporosarcina koreensis</name>
    <dbReference type="NCBI Taxonomy" id="334735"/>
    <lineage>
        <taxon>Bacteria</taxon>
        <taxon>Bacillati</taxon>
        <taxon>Bacillota</taxon>
        <taxon>Bacilli</taxon>
        <taxon>Bacillales</taxon>
        <taxon>Caryophanaceae</taxon>
        <taxon>Sporosarcina</taxon>
    </lineage>
</organism>
<name>A0ABW0TYF3_9BACL</name>
<proteinExistence type="predicted"/>
<dbReference type="Proteomes" id="UP001596071">
    <property type="component" value="Unassembled WGS sequence"/>
</dbReference>
<dbReference type="InterPro" id="IPR025616">
    <property type="entry name" value="YpjP"/>
</dbReference>
<reference evidence="2" key="1">
    <citation type="journal article" date="2019" name="Int. J. Syst. Evol. Microbiol.">
        <title>The Global Catalogue of Microorganisms (GCM) 10K type strain sequencing project: providing services to taxonomists for standard genome sequencing and annotation.</title>
        <authorList>
            <consortium name="The Broad Institute Genomics Platform"/>
            <consortium name="The Broad Institute Genome Sequencing Center for Infectious Disease"/>
            <person name="Wu L."/>
            <person name="Ma J."/>
        </authorList>
    </citation>
    <scope>NUCLEOTIDE SEQUENCE [LARGE SCALE GENOMIC DNA]</scope>
    <source>
        <strain evidence="2">KACC 11299</strain>
    </source>
</reference>
<keyword evidence="2" id="KW-1185">Reference proteome</keyword>